<dbReference type="GO" id="GO:0004565">
    <property type="term" value="F:beta-galactosidase activity"/>
    <property type="evidence" value="ECO:0007669"/>
    <property type="project" value="UniProtKB-EC"/>
</dbReference>
<proteinExistence type="inferred from homology"/>
<evidence type="ECO:0000313" key="5">
    <source>
        <dbReference type="EMBL" id="OTG31361.1"/>
    </source>
</evidence>
<dbReference type="Pfam" id="PF01301">
    <property type="entry name" value="Glyco_hydro_35"/>
    <property type="match status" value="1"/>
</dbReference>
<evidence type="ECO:0000256" key="1">
    <source>
        <dbReference type="ARBA" id="ARBA00001412"/>
    </source>
</evidence>
<dbReference type="InterPro" id="IPR017853">
    <property type="entry name" value="GH"/>
</dbReference>
<dbReference type="InParanoid" id="A0A251V9R2"/>
<comment type="similarity">
    <text evidence="2">Belongs to the glycosyl hydrolase 35 family.</text>
</comment>
<keyword evidence="6" id="KW-1185">Reference proteome</keyword>
<dbReference type="InterPro" id="IPR001944">
    <property type="entry name" value="Glycoside_Hdrlase_35"/>
</dbReference>
<dbReference type="AlphaFoldDB" id="A0A251V9R2"/>
<organism evidence="5 6">
    <name type="scientific">Helianthus annuus</name>
    <name type="common">Common sunflower</name>
    <dbReference type="NCBI Taxonomy" id="4232"/>
    <lineage>
        <taxon>Eukaryota</taxon>
        <taxon>Viridiplantae</taxon>
        <taxon>Streptophyta</taxon>
        <taxon>Embryophyta</taxon>
        <taxon>Tracheophyta</taxon>
        <taxon>Spermatophyta</taxon>
        <taxon>Magnoliopsida</taxon>
        <taxon>eudicotyledons</taxon>
        <taxon>Gunneridae</taxon>
        <taxon>Pentapetalae</taxon>
        <taxon>asterids</taxon>
        <taxon>campanulids</taxon>
        <taxon>Asterales</taxon>
        <taxon>Asteraceae</taxon>
        <taxon>Asteroideae</taxon>
        <taxon>Heliantheae alliance</taxon>
        <taxon>Heliantheae</taxon>
        <taxon>Helianthus</taxon>
    </lineage>
</organism>
<dbReference type="STRING" id="4232.A0A251V9R2"/>
<dbReference type="EC" id="3.2.1.23" evidence="3"/>
<sequence length="202" mass="22785">MKFQQIDEDSDLLVPFSGFYWRFATFVKDLVKNNKNTRKETTKSWRRIRSRWLEFQMRFPSSIWRFTEFGGAVPYRPAEDLAYSVAKFIQSGGSFINYYMYYGGTNFGRTAGGPFIATSYDYDAPLDEYGRTVGLKNWVRITFAAEPSSLEEALERPKIDLFASPTASFAAPPVVDFFASPPASSTVSPAVDFFCGSCTSGT</sequence>
<dbReference type="SUPFAM" id="SSF51445">
    <property type="entry name" value="(Trans)glycosidases"/>
    <property type="match status" value="1"/>
</dbReference>
<comment type="catalytic activity">
    <reaction evidence="1">
        <text>Hydrolysis of terminal non-reducing beta-D-galactose residues in beta-D-galactosides.</text>
        <dbReference type="EC" id="3.2.1.23"/>
    </reaction>
</comment>
<evidence type="ECO:0000259" key="4">
    <source>
        <dbReference type="Pfam" id="PF01301"/>
    </source>
</evidence>
<dbReference type="PANTHER" id="PTHR23421">
    <property type="entry name" value="BETA-GALACTOSIDASE RELATED"/>
    <property type="match status" value="1"/>
</dbReference>
<dbReference type="Gene3D" id="3.20.20.80">
    <property type="entry name" value="Glycosidases"/>
    <property type="match status" value="1"/>
</dbReference>
<feature type="domain" description="Glycoside hydrolase 35 catalytic" evidence="4">
    <location>
        <begin position="65"/>
        <end position="132"/>
    </location>
</feature>
<evidence type="ECO:0000313" key="6">
    <source>
        <dbReference type="Proteomes" id="UP000215914"/>
    </source>
</evidence>
<reference evidence="6" key="1">
    <citation type="journal article" date="2017" name="Nature">
        <title>The sunflower genome provides insights into oil metabolism, flowering and Asterid evolution.</title>
        <authorList>
            <person name="Badouin H."/>
            <person name="Gouzy J."/>
            <person name="Grassa C.J."/>
            <person name="Murat F."/>
            <person name="Staton S.E."/>
            <person name="Cottret L."/>
            <person name="Lelandais-Briere C."/>
            <person name="Owens G.L."/>
            <person name="Carrere S."/>
            <person name="Mayjonade B."/>
            <person name="Legrand L."/>
            <person name="Gill N."/>
            <person name="Kane N.C."/>
            <person name="Bowers J.E."/>
            <person name="Hubner S."/>
            <person name="Bellec A."/>
            <person name="Berard A."/>
            <person name="Berges H."/>
            <person name="Blanchet N."/>
            <person name="Boniface M.C."/>
            <person name="Brunel D."/>
            <person name="Catrice O."/>
            <person name="Chaidir N."/>
            <person name="Claudel C."/>
            <person name="Donnadieu C."/>
            <person name="Faraut T."/>
            <person name="Fievet G."/>
            <person name="Helmstetter N."/>
            <person name="King M."/>
            <person name="Knapp S.J."/>
            <person name="Lai Z."/>
            <person name="Le Paslier M.C."/>
            <person name="Lippi Y."/>
            <person name="Lorenzon L."/>
            <person name="Mandel J.R."/>
            <person name="Marage G."/>
            <person name="Marchand G."/>
            <person name="Marquand E."/>
            <person name="Bret-Mestries E."/>
            <person name="Morien E."/>
            <person name="Nambeesan S."/>
            <person name="Nguyen T."/>
            <person name="Pegot-Espagnet P."/>
            <person name="Pouilly N."/>
            <person name="Raftis F."/>
            <person name="Sallet E."/>
            <person name="Schiex T."/>
            <person name="Thomas J."/>
            <person name="Vandecasteele C."/>
            <person name="Vares D."/>
            <person name="Vear F."/>
            <person name="Vautrin S."/>
            <person name="Crespi M."/>
            <person name="Mangin B."/>
            <person name="Burke J.M."/>
            <person name="Salse J."/>
            <person name="Munos S."/>
            <person name="Vincourt P."/>
            <person name="Rieseberg L.H."/>
            <person name="Langlade N.B."/>
        </authorList>
    </citation>
    <scope>NUCLEOTIDE SEQUENCE [LARGE SCALE GENOMIC DNA]</scope>
    <source>
        <strain evidence="6">cv. SF193</strain>
    </source>
</reference>
<dbReference type="PRINTS" id="PR00742">
    <property type="entry name" value="GLHYDRLASE35"/>
</dbReference>
<evidence type="ECO:0000256" key="2">
    <source>
        <dbReference type="ARBA" id="ARBA00009809"/>
    </source>
</evidence>
<protein>
    <recommendedName>
        <fullName evidence="3">beta-galactosidase</fullName>
        <ecNumber evidence="3">3.2.1.23</ecNumber>
    </recommendedName>
</protein>
<accession>A0A251V9R2</accession>
<dbReference type="Proteomes" id="UP000215914">
    <property type="component" value="Chromosome 3"/>
</dbReference>
<gene>
    <name evidence="5" type="ORF">HannXRQ_Chr03g0074781</name>
</gene>
<dbReference type="InterPro" id="IPR031330">
    <property type="entry name" value="Gly_Hdrlase_35_cat"/>
</dbReference>
<dbReference type="EMBL" id="CM007892">
    <property type="protein sequence ID" value="OTG31361.1"/>
    <property type="molecule type" value="Genomic_DNA"/>
</dbReference>
<name>A0A251V9R2_HELAN</name>
<dbReference type="GO" id="GO:0005975">
    <property type="term" value="P:carbohydrate metabolic process"/>
    <property type="evidence" value="ECO:0007669"/>
    <property type="project" value="InterPro"/>
</dbReference>
<keyword evidence="5" id="KW-0378">Hydrolase</keyword>
<evidence type="ECO:0000256" key="3">
    <source>
        <dbReference type="ARBA" id="ARBA00012756"/>
    </source>
</evidence>